<dbReference type="GO" id="GO:0006355">
    <property type="term" value="P:regulation of DNA-templated transcription"/>
    <property type="evidence" value="ECO:0007669"/>
    <property type="project" value="InterPro"/>
</dbReference>
<dbReference type="InterPro" id="IPR039420">
    <property type="entry name" value="WalR-like"/>
</dbReference>
<dbReference type="Proteomes" id="UP000290365">
    <property type="component" value="Chromosome"/>
</dbReference>
<dbReference type="SMART" id="SM00421">
    <property type="entry name" value="HTH_LUXR"/>
    <property type="match status" value="1"/>
</dbReference>
<dbReference type="PROSITE" id="PS50043">
    <property type="entry name" value="HTH_LUXR_2"/>
    <property type="match status" value="1"/>
</dbReference>
<dbReference type="InterPro" id="IPR058245">
    <property type="entry name" value="NreC/VraR/RcsB-like_REC"/>
</dbReference>
<keyword evidence="7" id="KW-1185">Reference proteome</keyword>
<keyword evidence="1 3" id="KW-0597">Phosphoprotein</keyword>
<reference evidence="6 7" key="1">
    <citation type="submission" date="2019-01" db="EMBL/GenBank/DDBJ databases">
        <title>Ktedonosporobacter rubrisoli SCAWS-G2.</title>
        <authorList>
            <person name="Huang Y."/>
            <person name="Yan B."/>
        </authorList>
    </citation>
    <scope>NUCLEOTIDE SEQUENCE [LARGE SCALE GENOMIC DNA]</scope>
    <source>
        <strain evidence="6 7">SCAWS-G2</strain>
    </source>
</reference>
<evidence type="ECO:0000256" key="3">
    <source>
        <dbReference type="PROSITE-ProRule" id="PRU00169"/>
    </source>
</evidence>
<accession>A0A4P6K582</accession>
<sequence>MLAASDDLALVGDAADGATALRIIEELQPEVVLLDMRMPGMSGLDILKCLRKHWPQLAVLILTTFDEDELILRGFQAGASGYLLKESSLETLFQAIRVAVHGEIVMQPEIMARVLSYIRPPAFKSHSPSLPASLELTRREQEVLAGVANGERSKEIAKRLGITERTVRAYLTNIYTKLEVDSRASAVAAAIHRGLLPGKDV</sequence>
<evidence type="ECO:0000259" key="5">
    <source>
        <dbReference type="PROSITE" id="PS50110"/>
    </source>
</evidence>
<dbReference type="Pfam" id="PF00196">
    <property type="entry name" value="GerE"/>
    <property type="match status" value="1"/>
</dbReference>
<evidence type="ECO:0000313" key="6">
    <source>
        <dbReference type="EMBL" id="QBD83010.1"/>
    </source>
</evidence>
<dbReference type="PROSITE" id="PS00622">
    <property type="entry name" value="HTH_LUXR_1"/>
    <property type="match status" value="1"/>
</dbReference>
<dbReference type="CDD" id="cd06170">
    <property type="entry name" value="LuxR_C_like"/>
    <property type="match status" value="1"/>
</dbReference>
<dbReference type="PRINTS" id="PR00038">
    <property type="entry name" value="HTHLUXR"/>
</dbReference>
<dbReference type="SMART" id="SM00448">
    <property type="entry name" value="REC"/>
    <property type="match status" value="1"/>
</dbReference>
<dbReference type="SUPFAM" id="SSF52172">
    <property type="entry name" value="CheY-like"/>
    <property type="match status" value="1"/>
</dbReference>
<feature type="modified residue" description="4-aspartylphosphate" evidence="3">
    <location>
        <position position="35"/>
    </location>
</feature>
<evidence type="ECO:0000256" key="2">
    <source>
        <dbReference type="ARBA" id="ARBA00023125"/>
    </source>
</evidence>
<dbReference type="PROSITE" id="PS50110">
    <property type="entry name" value="RESPONSE_REGULATORY"/>
    <property type="match status" value="1"/>
</dbReference>
<feature type="domain" description="HTH luxR-type" evidence="4">
    <location>
        <begin position="129"/>
        <end position="194"/>
    </location>
</feature>
<protein>
    <submittedName>
        <fullName evidence="6">Response regulator transcription factor</fullName>
    </submittedName>
</protein>
<dbReference type="EMBL" id="CP035758">
    <property type="protein sequence ID" value="QBD83010.1"/>
    <property type="molecule type" value="Genomic_DNA"/>
</dbReference>
<dbReference type="InterPro" id="IPR011006">
    <property type="entry name" value="CheY-like_superfamily"/>
</dbReference>
<dbReference type="PANTHER" id="PTHR43214">
    <property type="entry name" value="TWO-COMPONENT RESPONSE REGULATOR"/>
    <property type="match status" value="1"/>
</dbReference>
<gene>
    <name evidence="6" type="ORF">EPA93_46430</name>
</gene>
<dbReference type="InterPro" id="IPR016032">
    <property type="entry name" value="Sig_transdc_resp-reg_C-effctor"/>
</dbReference>
<dbReference type="OrthoDB" id="9779069at2"/>
<dbReference type="GO" id="GO:0003677">
    <property type="term" value="F:DNA binding"/>
    <property type="evidence" value="ECO:0007669"/>
    <property type="project" value="UniProtKB-KW"/>
</dbReference>
<name>A0A4P6K582_KTERU</name>
<dbReference type="CDD" id="cd17535">
    <property type="entry name" value="REC_NarL-like"/>
    <property type="match status" value="1"/>
</dbReference>
<dbReference type="KEGG" id="kbs:EPA93_46430"/>
<proteinExistence type="predicted"/>
<dbReference type="InterPro" id="IPR001789">
    <property type="entry name" value="Sig_transdc_resp-reg_receiver"/>
</dbReference>
<dbReference type="AlphaFoldDB" id="A0A4P6K582"/>
<keyword evidence="2" id="KW-0238">DNA-binding</keyword>
<evidence type="ECO:0000259" key="4">
    <source>
        <dbReference type="PROSITE" id="PS50043"/>
    </source>
</evidence>
<evidence type="ECO:0000256" key="1">
    <source>
        <dbReference type="ARBA" id="ARBA00022553"/>
    </source>
</evidence>
<evidence type="ECO:0000313" key="7">
    <source>
        <dbReference type="Proteomes" id="UP000290365"/>
    </source>
</evidence>
<feature type="domain" description="Response regulatory" evidence="5">
    <location>
        <begin position="1"/>
        <end position="100"/>
    </location>
</feature>
<dbReference type="GO" id="GO:0000160">
    <property type="term" value="P:phosphorelay signal transduction system"/>
    <property type="evidence" value="ECO:0007669"/>
    <property type="project" value="InterPro"/>
</dbReference>
<dbReference type="Gene3D" id="3.40.50.2300">
    <property type="match status" value="1"/>
</dbReference>
<organism evidence="6 7">
    <name type="scientific">Ktedonosporobacter rubrisoli</name>
    <dbReference type="NCBI Taxonomy" id="2509675"/>
    <lineage>
        <taxon>Bacteria</taxon>
        <taxon>Bacillati</taxon>
        <taxon>Chloroflexota</taxon>
        <taxon>Ktedonobacteria</taxon>
        <taxon>Ktedonobacterales</taxon>
        <taxon>Ktedonosporobacteraceae</taxon>
        <taxon>Ktedonosporobacter</taxon>
    </lineage>
</organism>
<dbReference type="InterPro" id="IPR000792">
    <property type="entry name" value="Tscrpt_reg_LuxR_C"/>
</dbReference>
<dbReference type="SUPFAM" id="SSF46894">
    <property type="entry name" value="C-terminal effector domain of the bipartite response regulators"/>
    <property type="match status" value="1"/>
</dbReference>
<dbReference type="Pfam" id="PF00072">
    <property type="entry name" value="Response_reg"/>
    <property type="match status" value="1"/>
</dbReference>